<dbReference type="AlphaFoldDB" id="A0A6J4UQB5"/>
<feature type="compositionally biased region" description="Low complexity" evidence="1">
    <location>
        <begin position="1"/>
        <end position="40"/>
    </location>
</feature>
<sequence length="54" mass="5314">PGRAASPSAAGRAVARPARAGSVPTMSSSSSASRAAPSWSVTTRTSRSKRALGS</sequence>
<evidence type="ECO:0000256" key="1">
    <source>
        <dbReference type="SAM" id="MobiDB-lite"/>
    </source>
</evidence>
<feature type="non-terminal residue" evidence="2">
    <location>
        <position position="54"/>
    </location>
</feature>
<gene>
    <name evidence="2" type="ORF">AVDCRST_MAG70-1233</name>
</gene>
<keyword evidence="2" id="KW-0560">Oxidoreductase</keyword>
<dbReference type="EC" id="1.2.1.3" evidence="2"/>
<dbReference type="GO" id="GO:0004029">
    <property type="term" value="F:aldehyde dehydrogenase (NAD+) activity"/>
    <property type="evidence" value="ECO:0007669"/>
    <property type="project" value="UniProtKB-EC"/>
</dbReference>
<reference evidence="2" key="1">
    <citation type="submission" date="2020-02" db="EMBL/GenBank/DDBJ databases">
        <authorList>
            <person name="Meier V. D."/>
        </authorList>
    </citation>
    <scope>NUCLEOTIDE SEQUENCE</scope>
    <source>
        <strain evidence="2">AVDCRST_MAG70</strain>
    </source>
</reference>
<dbReference type="EMBL" id="CADCWH010000195">
    <property type="protein sequence ID" value="CAA9555173.1"/>
    <property type="molecule type" value="Genomic_DNA"/>
</dbReference>
<evidence type="ECO:0000313" key="2">
    <source>
        <dbReference type="EMBL" id="CAA9555173.1"/>
    </source>
</evidence>
<name>A0A6J4UQB5_9BACT</name>
<feature type="non-terminal residue" evidence="2">
    <location>
        <position position="1"/>
    </location>
</feature>
<accession>A0A6J4UQB5</accession>
<feature type="region of interest" description="Disordered" evidence="1">
    <location>
        <begin position="1"/>
        <end position="54"/>
    </location>
</feature>
<protein>
    <submittedName>
        <fullName evidence="2">Aldehyde dehydrogenase</fullName>
        <ecNumber evidence="2">1.2.1.3</ecNumber>
    </submittedName>
</protein>
<organism evidence="2">
    <name type="scientific">uncultured Thermomicrobiales bacterium</name>
    <dbReference type="NCBI Taxonomy" id="1645740"/>
    <lineage>
        <taxon>Bacteria</taxon>
        <taxon>Pseudomonadati</taxon>
        <taxon>Thermomicrobiota</taxon>
        <taxon>Thermomicrobia</taxon>
        <taxon>Thermomicrobiales</taxon>
        <taxon>environmental samples</taxon>
    </lineage>
</organism>
<proteinExistence type="predicted"/>